<protein>
    <submittedName>
        <fullName evidence="2">Uncharacterized protein</fullName>
    </submittedName>
</protein>
<evidence type="ECO:0000256" key="1">
    <source>
        <dbReference type="SAM" id="MobiDB-lite"/>
    </source>
</evidence>
<reference evidence="2" key="1">
    <citation type="submission" date="2016-03" db="EMBL/GenBank/DDBJ databases">
        <authorList>
            <person name="Ploux O."/>
        </authorList>
    </citation>
    <scope>NUCLEOTIDE SEQUENCE</scope>
    <source>
        <strain evidence="2">UC1</strain>
    </source>
</reference>
<gene>
    <name evidence="2" type="ORF">MIPYR_50228</name>
</gene>
<feature type="region of interest" description="Disordered" evidence="1">
    <location>
        <begin position="150"/>
        <end position="173"/>
    </location>
</feature>
<sequence>MFVTDDASVHRAQEIATATRELLEEHAVPGVLILTGGSSLPGLLTKGDIDLHLRVLTEEFAQAVERLHAVAAAVHPEMWTGTFATFERTDEPAVGIAVTVIGCEHDIRFTSGWACLAEDAAARDEYNALKRAAEYEGAKSAFFDKISGAAATDARDREPGAHGPRASPRDRRT</sequence>
<accession>A0A1Y5PA30</accession>
<dbReference type="EMBL" id="FLQR01000009">
    <property type="protein sequence ID" value="SBS74169.1"/>
    <property type="molecule type" value="Genomic_DNA"/>
</dbReference>
<evidence type="ECO:0000313" key="2">
    <source>
        <dbReference type="EMBL" id="SBS74169.1"/>
    </source>
</evidence>
<dbReference type="AlphaFoldDB" id="A0A1Y5PA30"/>
<dbReference type="RefSeq" id="WP_295577181.1">
    <property type="nucleotide sequence ID" value="NZ_FLQR01000009.1"/>
</dbReference>
<dbReference type="SUPFAM" id="SSF81301">
    <property type="entry name" value="Nucleotidyltransferase"/>
    <property type="match status" value="1"/>
</dbReference>
<dbReference type="InterPro" id="IPR043519">
    <property type="entry name" value="NT_sf"/>
</dbReference>
<organism evidence="2">
    <name type="scientific">uncultured Microbacterium sp</name>
    <dbReference type="NCBI Taxonomy" id="191216"/>
    <lineage>
        <taxon>Bacteria</taxon>
        <taxon>Bacillati</taxon>
        <taxon>Actinomycetota</taxon>
        <taxon>Actinomycetes</taxon>
        <taxon>Micrococcales</taxon>
        <taxon>Microbacteriaceae</taxon>
        <taxon>Microbacterium</taxon>
        <taxon>environmental samples</taxon>
    </lineage>
</organism>
<proteinExistence type="predicted"/>
<dbReference type="Gene3D" id="3.30.460.10">
    <property type="entry name" value="Beta Polymerase, domain 2"/>
    <property type="match status" value="1"/>
</dbReference>
<name>A0A1Y5PA30_9MICO</name>